<reference evidence="1" key="1">
    <citation type="submission" date="2019-04" db="EMBL/GenBank/DDBJ databases">
        <title>Microbes associate with the intestines of laboratory mice.</title>
        <authorList>
            <person name="Navarre W."/>
            <person name="Wong E."/>
            <person name="Huang K."/>
            <person name="Tropini C."/>
            <person name="Ng K."/>
            <person name="Yu B."/>
        </authorList>
    </citation>
    <scope>NUCLEOTIDE SEQUENCE</scope>
    <source>
        <strain evidence="1">NM01_1-7b</strain>
    </source>
</reference>
<dbReference type="Proteomes" id="UP000304953">
    <property type="component" value="Unassembled WGS sequence"/>
</dbReference>
<proteinExistence type="predicted"/>
<name>A0AC61RWL8_9FIRM</name>
<dbReference type="EMBL" id="SRYA01000018">
    <property type="protein sequence ID" value="TGY96275.1"/>
    <property type="molecule type" value="Genomic_DNA"/>
</dbReference>
<comment type="caution">
    <text evidence="1">The sequence shown here is derived from an EMBL/GenBank/DDBJ whole genome shotgun (WGS) entry which is preliminary data.</text>
</comment>
<keyword evidence="2" id="KW-1185">Reference proteome</keyword>
<sequence>MDILLITVLVIVGGFGLHGYIRGMVRIIFSLAAVFITIILASFAAPYAAEFLKNQTPLYEVIQENSGSYEWIAEQAADAVIERIAWILAFLLISILLGILIHTLDIIAKLPGIDTINHAGGLAVGLVEGLVVVWILFLVITLCQGSQWGGQMMEEIQSNPLLELLYENNVLEQIFDK</sequence>
<protein>
    <submittedName>
        <fullName evidence="1">CvpA family protein</fullName>
    </submittedName>
</protein>
<gene>
    <name evidence="1" type="ORF">E5329_10535</name>
</gene>
<accession>A0AC61RWL8</accession>
<evidence type="ECO:0000313" key="1">
    <source>
        <dbReference type="EMBL" id="TGY96275.1"/>
    </source>
</evidence>
<organism evidence="1 2">
    <name type="scientific">Petralouisia muris</name>
    <dbReference type="NCBI Taxonomy" id="3032872"/>
    <lineage>
        <taxon>Bacteria</taxon>
        <taxon>Bacillati</taxon>
        <taxon>Bacillota</taxon>
        <taxon>Clostridia</taxon>
        <taxon>Lachnospirales</taxon>
        <taxon>Lachnospiraceae</taxon>
        <taxon>Petralouisia</taxon>
    </lineage>
</organism>
<evidence type="ECO:0000313" key="2">
    <source>
        <dbReference type="Proteomes" id="UP000304953"/>
    </source>
</evidence>